<sequence length="86" mass="9718">MKLHGIQFRGHQSDRCHLCSQSWVLCDQDSPKCITSILAFVQRGISTTILYIPFSLLANNGISCKGERGLPQTDSKKKKKKTLQRK</sequence>
<dbReference type="EMBL" id="JXJN01019524">
    <property type="status" value="NOT_ANNOTATED_CDS"/>
    <property type="molecule type" value="Genomic_DNA"/>
</dbReference>
<reference evidence="2" key="2">
    <citation type="submission" date="2020-05" db="UniProtKB">
        <authorList>
            <consortium name="EnsemblMetazoa"/>
        </authorList>
    </citation>
    <scope>IDENTIFICATION</scope>
    <source>
        <strain evidence="2">IAEA</strain>
    </source>
</reference>
<keyword evidence="3" id="KW-1185">Reference proteome</keyword>
<dbReference type="Proteomes" id="UP000092460">
    <property type="component" value="Unassembled WGS sequence"/>
</dbReference>
<protein>
    <submittedName>
        <fullName evidence="2">Uncharacterized protein</fullName>
    </submittedName>
</protein>
<evidence type="ECO:0000313" key="2">
    <source>
        <dbReference type="EnsemblMetazoa" id="GPPI038930-PA"/>
    </source>
</evidence>
<reference evidence="3" key="1">
    <citation type="submission" date="2015-01" db="EMBL/GenBank/DDBJ databases">
        <authorList>
            <person name="Aksoy S."/>
            <person name="Warren W."/>
            <person name="Wilson R.K."/>
        </authorList>
    </citation>
    <scope>NUCLEOTIDE SEQUENCE [LARGE SCALE GENOMIC DNA]</scope>
    <source>
        <strain evidence="3">IAEA</strain>
    </source>
</reference>
<dbReference type="VEuPathDB" id="VectorBase:GPPI038930"/>
<feature type="compositionally biased region" description="Basic residues" evidence="1">
    <location>
        <begin position="76"/>
        <end position="86"/>
    </location>
</feature>
<name>A0A1B0BS63_9MUSC</name>
<feature type="region of interest" description="Disordered" evidence="1">
    <location>
        <begin position="65"/>
        <end position="86"/>
    </location>
</feature>
<evidence type="ECO:0000256" key="1">
    <source>
        <dbReference type="SAM" id="MobiDB-lite"/>
    </source>
</evidence>
<proteinExistence type="predicted"/>
<accession>A0A1B0BS63</accession>
<evidence type="ECO:0000313" key="3">
    <source>
        <dbReference type="Proteomes" id="UP000092460"/>
    </source>
</evidence>
<dbReference type="EnsemblMetazoa" id="GPPI038930-RA">
    <property type="protein sequence ID" value="GPPI038930-PA"/>
    <property type="gene ID" value="GPPI038930"/>
</dbReference>
<organism evidence="2 3">
    <name type="scientific">Glossina palpalis gambiensis</name>
    <dbReference type="NCBI Taxonomy" id="67801"/>
    <lineage>
        <taxon>Eukaryota</taxon>
        <taxon>Metazoa</taxon>
        <taxon>Ecdysozoa</taxon>
        <taxon>Arthropoda</taxon>
        <taxon>Hexapoda</taxon>
        <taxon>Insecta</taxon>
        <taxon>Pterygota</taxon>
        <taxon>Neoptera</taxon>
        <taxon>Endopterygota</taxon>
        <taxon>Diptera</taxon>
        <taxon>Brachycera</taxon>
        <taxon>Muscomorpha</taxon>
        <taxon>Hippoboscoidea</taxon>
        <taxon>Glossinidae</taxon>
        <taxon>Glossina</taxon>
    </lineage>
</organism>
<dbReference type="AlphaFoldDB" id="A0A1B0BS63"/>